<dbReference type="Proteomes" id="UP000256913">
    <property type="component" value="Unassembled WGS sequence"/>
</dbReference>
<dbReference type="InterPro" id="IPR041581">
    <property type="entry name" value="Glyoxalase_6"/>
</dbReference>
<sequence>MTVQLGSLVLGSSDPQRLARWYRAAFAPDAADGGVVELAGGGKLIFDARDDVAPAAAEPGRILINVYVDDAHAVAAHLSGLGVRWVREVEPFPPGLIGTVEDADGNYVQVVQLGGPA</sequence>
<dbReference type="EMBL" id="QUMQ01000001">
    <property type="protein sequence ID" value="REG01225.1"/>
    <property type="molecule type" value="Genomic_DNA"/>
</dbReference>
<dbReference type="Gene3D" id="3.10.180.10">
    <property type="entry name" value="2,3-Dihydroxybiphenyl 1,2-Dioxygenase, domain 1"/>
    <property type="match status" value="1"/>
</dbReference>
<protein>
    <recommendedName>
        <fullName evidence="1">VOC domain-containing protein</fullName>
    </recommendedName>
</protein>
<name>A0A3D9ZXA9_9ACTN</name>
<accession>A0A3D9ZXA9</accession>
<dbReference type="PROSITE" id="PS51819">
    <property type="entry name" value="VOC"/>
    <property type="match status" value="1"/>
</dbReference>
<evidence type="ECO:0000259" key="1">
    <source>
        <dbReference type="PROSITE" id="PS51819"/>
    </source>
</evidence>
<dbReference type="InterPro" id="IPR037523">
    <property type="entry name" value="VOC_core"/>
</dbReference>
<evidence type="ECO:0000313" key="3">
    <source>
        <dbReference type="Proteomes" id="UP000256913"/>
    </source>
</evidence>
<dbReference type="Pfam" id="PF18029">
    <property type="entry name" value="Glyoxalase_6"/>
    <property type="match status" value="1"/>
</dbReference>
<feature type="domain" description="VOC" evidence="1">
    <location>
        <begin position="4"/>
        <end position="113"/>
    </location>
</feature>
<organism evidence="2 3">
    <name type="scientific">Asanoa ferruginea</name>
    <dbReference type="NCBI Taxonomy" id="53367"/>
    <lineage>
        <taxon>Bacteria</taxon>
        <taxon>Bacillati</taxon>
        <taxon>Actinomycetota</taxon>
        <taxon>Actinomycetes</taxon>
        <taxon>Micromonosporales</taxon>
        <taxon>Micromonosporaceae</taxon>
        <taxon>Asanoa</taxon>
    </lineage>
</organism>
<dbReference type="InterPro" id="IPR029068">
    <property type="entry name" value="Glyas_Bleomycin-R_OHBP_Dase"/>
</dbReference>
<reference evidence="2 3" key="1">
    <citation type="submission" date="2018-08" db="EMBL/GenBank/DDBJ databases">
        <title>Sequencing the genomes of 1000 actinobacteria strains.</title>
        <authorList>
            <person name="Klenk H.-P."/>
        </authorList>
    </citation>
    <scope>NUCLEOTIDE SEQUENCE [LARGE SCALE GENOMIC DNA]</scope>
    <source>
        <strain evidence="2 3">DSM 44099</strain>
    </source>
</reference>
<dbReference type="SUPFAM" id="SSF54593">
    <property type="entry name" value="Glyoxalase/Bleomycin resistance protein/Dihydroxybiphenyl dioxygenase"/>
    <property type="match status" value="1"/>
</dbReference>
<proteinExistence type="predicted"/>
<comment type="caution">
    <text evidence="2">The sequence shown here is derived from an EMBL/GenBank/DDBJ whole genome shotgun (WGS) entry which is preliminary data.</text>
</comment>
<evidence type="ECO:0000313" key="2">
    <source>
        <dbReference type="EMBL" id="REG01225.1"/>
    </source>
</evidence>
<gene>
    <name evidence="2" type="ORF">DFJ67_7305</name>
</gene>
<keyword evidence="3" id="KW-1185">Reference proteome</keyword>
<dbReference type="RefSeq" id="WP_203783324.1">
    <property type="nucleotide sequence ID" value="NZ_BONB01000008.1"/>
</dbReference>
<dbReference type="AlphaFoldDB" id="A0A3D9ZXA9"/>